<dbReference type="FunFam" id="3.40.190.10:FF:000156">
    <property type="entry name" value="Phosphate ABC transporter, phosphate-binding protein"/>
    <property type="match status" value="1"/>
</dbReference>
<reference evidence="7" key="1">
    <citation type="submission" date="2020-05" db="EMBL/GenBank/DDBJ databases">
        <authorList>
            <person name="Zhu T."/>
            <person name="Keshari N."/>
            <person name="Lu X."/>
        </authorList>
    </citation>
    <scope>NUCLEOTIDE SEQUENCE</scope>
    <source>
        <strain evidence="7">NK1-12</strain>
    </source>
</reference>
<dbReference type="Pfam" id="PF12849">
    <property type="entry name" value="PBP_like_2"/>
    <property type="match status" value="1"/>
</dbReference>
<accession>A0AA97AGR8</accession>
<protein>
    <recommendedName>
        <fullName evidence="4">Phosphate-binding protein</fullName>
    </recommendedName>
</protein>
<proteinExistence type="inferred from homology"/>
<dbReference type="SUPFAM" id="SSF53850">
    <property type="entry name" value="Periplasmic binding protein-like II"/>
    <property type="match status" value="1"/>
</dbReference>
<evidence type="ECO:0000256" key="2">
    <source>
        <dbReference type="ARBA" id="ARBA00022448"/>
    </source>
</evidence>
<evidence type="ECO:0000256" key="1">
    <source>
        <dbReference type="ARBA" id="ARBA00008725"/>
    </source>
</evidence>
<dbReference type="AlphaFoldDB" id="A0AA97AGR8"/>
<sequence>MVANGVRGKLSRFTLFVAAGAVAATLASVPAVFSQGTSTIKIDGSSTVFPITEAMAEEFQAANRGVNVTVGISGTGGGFEKFCNGETDISNASRPIKSSEMEACKAAGIEYMELPIAYDALTVVVNPRNSWASSLTVEELKAMWEPAAQGKITNWNQVRSSFPDAPLKLFGPGTDSGTFDYFTEAIVGESKASRADYTASEDDNVLVQGVSRDENALGYFGFAYYEQNKQRIKSVPIDNGDGPVAPSRESVEDGTYQPLSRPLFIYVSKQAAERPEVRNFIDFYLSSTDLVTEVGYVPLPSEAYELAKQNFQAGKVGSVFANRETVGVRIPDLLRLEGQQ</sequence>
<keyword evidence="4" id="KW-0592">Phosphate transport</keyword>
<comment type="function">
    <text evidence="4">Involved in the system for phosphate transport across the cytoplasmic membrane.</text>
</comment>
<dbReference type="EMBL" id="CP053586">
    <property type="protein sequence ID" value="WNZ21991.1"/>
    <property type="molecule type" value="Genomic_DNA"/>
</dbReference>
<evidence type="ECO:0000256" key="4">
    <source>
        <dbReference type="RuleBase" id="RU367119"/>
    </source>
</evidence>
<dbReference type="GO" id="GO:0006817">
    <property type="term" value="P:phosphate ion transport"/>
    <property type="evidence" value="ECO:0007669"/>
    <property type="project" value="UniProtKB-UniRule"/>
</dbReference>
<comment type="similarity">
    <text evidence="1 4">Belongs to the PstS family.</text>
</comment>
<feature type="domain" description="PBP" evidence="6">
    <location>
        <begin position="37"/>
        <end position="287"/>
    </location>
</feature>
<dbReference type="RefSeq" id="WP_316433354.1">
    <property type="nucleotide sequence ID" value="NZ_CP053586.1"/>
</dbReference>
<gene>
    <name evidence="7" type="ORF">HJG54_03320</name>
</gene>
<dbReference type="PANTHER" id="PTHR30570:SF1">
    <property type="entry name" value="PHOSPHATE-BINDING PROTEIN PSTS"/>
    <property type="match status" value="1"/>
</dbReference>
<organism evidence="7">
    <name type="scientific">Leptolyngbya sp. NK1-12</name>
    <dbReference type="NCBI Taxonomy" id="2547451"/>
    <lineage>
        <taxon>Bacteria</taxon>
        <taxon>Bacillati</taxon>
        <taxon>Cyanobacteriota</taxon>
        <taxon>Cyanophyceae</taxon>
        <taxon>Leptolyngbyales</taxon>
        <taxon>Leptolyngbyaceae</taxon>
        <taxon>Leptolyngbya group</taxon>
        <taxon>Leptolyngbya</taxon>
    </lineage>
</organism>
<dbReference type="Gene3D" id="3.40.190.10">
    <property type="entry name" value="Periplasmic binding protein-like II"/>
    <property type="match status" value="2"/>
</dbReference>
<evidence type="ECO:0000313" key="7">
    <source>
        <dbReference type="EMBL" id="WNZ21991.1"/>
    </source>
</evidence>
<dbReference type="NCBIfam" id="TIGR02136">
    <property type="entry name" value="ptsS_2"/>
    <property type="match status" value="1"/>
</dbReference>
<feature type="region of interest" description="Disordered" evidence="5">
    <location>
        <begin position="235"/>
        <end position="254"/>
    </location>
</feature>
<dbReference type="PANTHER" id="PTHR30570">
    <property type="entry name" value="PERIPLASMIC PHOSPHATE BINDING COMPONENT OF PHOSPHATE ABC TRANSPORTER"/>
    <property type="match status" value="1"/>
</dbReference>
<dbReference type="GO" id="GO:0042301">
    <property type="term" value="F:phosphate ion binding"/>
    <property type="evidence" value="ECO:0007669"/>
    <property type="project" value="UniProtKB-UniRule"/>
</dbReference>
<dbReference type="CDD" id="cd13654">
    <property type="entry name" value="PBP2_phosphate_like_2"/>
    <property type="match status" value="1"/>
</dbReference>
<dbReference type="InterPro" id="IPR050811">
    <property type="entry name" value="Phosphate_ABC_transporter"/>
</dbReference>
<evidence type="ECO:0000256" key="3">
    <source>
        <dbReference type="ARBA" id="ARBA00022729"/>
    </source>
</evidence>
<feature type="chain" id="PRO_5041516391" description="Phosphate-binding protein" evidence="4">
    <location>
        <begin position="24"/>
        <end position="340"/>
    </location>
</feature>
<keyword evidence="3 4" id="KW-0732">Signal</keyword>
<dbReference type="InterPro" id="IPR011862">
    <property type="entry name" value="Phos-bd"/>
</dbReference>
<feature type="signal peptide" evidence="4">
    <location>
        <begin position="1"/>
        <end position="23"/>
    </location>
</feature>
<name>A0AA97AGR8_9CYAN</name>
<evidence type="ECO:0000256" key="5">
    <source>
        <dbReference type="SAM" id="MobiDB-lite"/>
    </source>
</evidence>
<keyword evidence="2 4" id="KW-0813">Transport</keyword>
<evidence type="ECO:0000259" key="6">
    <source>
        <dbReference type="Pfam" id="PF12849"/>
    </source>
</evidence>
<dbReference type="InterPro" id="IPR024370">
    <property type="entry name" value="PBP_domain"/>
</dbReference>